<accession>A0A8S9XE70</accession>
<protein>
    <recommendedName>
        <fullName evidence="3">Peptidase S1 domain-containing protein</fullName>
    </recommendedName>
</protein>
<dbReference type="InterPro" id="IPR043504">
    <property type="entry name" value="Peptidase_S1_PA_chymotrypsin"/>
</dbReference>
<keyword evidence="2" id="KW-1185">Reference proteome</keyword>
<evidence type="ECO:0000313" key="2">
    <source>
        <dbReference type="Proteomes" id="UP000466442"/>
    </source>
</evidence>
<dbReference type="Proteomes" id="UP000466442">
    <property type="component" value="Unassembled WGS sequence"/>
</dbReference>
<sequence length="535" mass="61929">MVRVTFCKNYKNLIFADMMRLNVMLVLLGAFRILGTNSEEVYSETPQPPYDPTLRHSYSSPEPTLADLKDRLFKFRNISEWDFFYPHADQHLHLLSGPGEFTYVVEINTYVEYKRLPTDEHATPWVIKGIGTLLTERHILTTCRAITLFSCNLPNDHEARTCIDWFDCNCGTEAQRLNLWWGQVWNAQINVNFVLTRHDYQELLLERTWRYKTIGQVQLEVANQFFDPNCDWQRTLEHDWALVTLKKPIQYASVAPAPIYKGVLNNDRRLEYINERKIICTVPSYGRDMKGMATHLQNLLNSRVKYRVYPAHRNVCVSQYEYICPHEVCTSFTANHWNELRIECWETRAKIGAICDHDKGAPVVCDGAIQGIINRGAFHTRCNIGLPMAFLVARIYKDVPQFLEKAKIYAEDPFKIKSNPFPPPSRIAGEELGEVDIVWLCLTRVALLSWKACLWRWCCWRLSGLLELAGGRLPHRLLSRNTTRMNVTVFYSPEPTLAKYTDRMTPPGSWDKEYKLVEHSAHLLAGASDSLGWST</sequence>
<dbReference type="Gene3D" id="2.40.10.10">
    <property type="entry name" value="Trypsin-like serine proteases"/>
    <property type="match status" value="1"/>
</dbReference>
<gene>
    <name evidence="1" type="ORF">GE061_018528</name>
</gene>
<dbReference type="InterPro" id="IPR009003">
    <property type="entry name" value="Peptidase_S1_PA"/>
</dbReference>
<dbReference type="SUPFAM" id="SSF50494">
    <property type="entry name" value="Trypsin-like serine proteases"/>
    <property type="match status" value="1"/>
</dbReference>
<dbReference type="AlphaFoldDB" id="A0A8S9XE70"/>
<evidence type="ECO:0008006" key="3">
    <source>
        <dbReference type="Google" id="ProtNLM"/>
    </source>
</evidence>
<organism evidence="1 2">
    <name type="scientific">Apolygus lucorum</name>
    <name type="common">Small green plant bug</name>
    <name type="synonym">Lygocoris lucorum</name>
    <dbReference type="NCBI Taxonomy" id="248454"/>
    <lineage>
        <taxon>Eukaryota</taxon>
        <taxon>Metazoa</taxon>
        <taxon>Ecdysozoa</taxon>
        <taxon>Arthropoda</taxon>
        <taxon>Hexapoda</taxon>
        <taxon>Insecta</taxon>
        <taxon>Pterygota</taxon>
        <taxon>Neoptera</taxon>
        <taxon>Paraneoptera</taxon>
        <taxon>Hemiptera</taxon>
        <taxon>Heteroptera</taxon>
        <taxon>Panheteroptera</taxon>
        <taxon>Cimicomorpha</taxon>
        <taxon>Miridae</taxon>
        <taxon>Mirini</taxon>
        <taxon>Apolygus</taxon>
    </lineage>
</organism>
<dbReference type="EMBL" id="WIXP02000008">
    <property type="protein sequence ID" value="KAF6207287.1"/>
    <property type="molecule type" value="Genomic_DNA"/>
</dbReference>
<name>A0A8S9XE70_APOLU</name>
<reference evidence="1" key="1">
    <citation type="journal article" date="2021" name="Mol. Ecol. Resour.">
        <title>Apolygus lucorum genome provides insights into omnivorousness and mesophyll feeding.</title>
        <authorList>
            <person name="Liu Y."/>
            <person name="Liu H."/>
            <person name="Wang H."/>
            <person name="Huang T."/>
            <person name="Liu B."/>
            <person name="Yang B."/>
            <person name="Yin L."/>
            <person name="Li B."/>
            <person name="Zhang Y."/>
            <person name="Zhang S."/>
            <person name="Jiang F."/>
            <person name="Zhang X."/>
            <person name="Ren Y."/>
            <person name="Wang B."/>
            <person name="Wang S."/>
            <person name="Lu Y."/>
            <person name="Wu K."/>
            <person name="Fan W."/>
            <person name="Wang G."/>
        </authorList>
    </citation>
    <scope>NUCLEOTIDE SEQUENCE</scope>
    <source>
        <strain evidence="1">12Hb</strain>
    </source>
</reference>
<dbReference type="OrthoDB" id="7863416at2759"/>
<comment type="caution">
    <text evidence="1">The sequence shown here is derived from an EMBL/GenBank/DDBJ whole genome shotgun (WGS) entry which is preliminary data.</text>
</comment>
<evidence type="ECO:0000313" key="1">
    <source>
        <dbReference type="EMBL" id="KAF6207287.1"/>
    </source>
</evidence>
<proteinExistence type="predicted"/>